<evidence type="ECO:0000313" key="2">
    <source>
        <dbReference type="EMBL" id="KAK2560306.1"/>
    </source>
</evidence>
<keyword evidence="3" id="KW-1185">Reference proteome</keyword>
<feature type="coiled-coil region" evidence="1">
    <location>
        <begin position="49"/>
        <end position="76"/>
    </location>
</feature>
<reference evidence="2" key="1">
    <citation type="journal article" date="2023" name="G3 (Bethesda)">
        <title>Whole genome assembly and annotation of the endangered Caribbean coral Acropora cervicornis.</title>
        <authorList>
            <person name="Selwyn J.D."/>
            <person name="Vollmer S.V."/>
        </authorList>
    </citation>
    <scope>NUCLEOTIDE SEQUENCE</scope>
    <source>
        <strain evidence="2">K2</strain>
    </source>
</reference>
<evidence type="ECO:0000313" key="3">
    <source>
        <dbReference type="Proteomes" id="UP001249851"/>
    </source>
</evidence>
<protein>
    <submittedName>
        <fullName evidence="2">Uncharacterized protein</fullName>
    </submittedName>
</protein>
<name>A0AAD9QFF0_ACRCE</name>
<evidence type="ECO:0000256" key="1">
    <source>
        <dbReference type="SAM" id="Coils"/>
    </source>
</evidence>
<organism evidence="2 3">
    <name type="scientific">Acropora cervicornis</name>
    <name type="common">Staghorn coral</name>
    <dbReference type="NCBI Taxonomy" id="6130"/>
    <lineage>
        <taxon>Eukaryota</taxon>
        <taxon>Metazoa</taxon>
        <taxon>Cnidaria</taxon>
        <taxon>Anthozoa</taxon>
        <taxon>Hexacorallia</taxon>
        <taxon>Scleractinia</taxon>
        <taxon>Astrocoeniina</taxon>
        <taxon>Acroporidae</taxon>
        <taxon>Acropora</taxon>
    </lineage>
</organism>
<keyword evidence="1" id="KW-0175">Coiled coil</keyword>
<reference evidence="2" key="2">
    <citation type="journal article" date="2023" name="Science">
        <title>Genomic signatures of disease resistance in endangered staghorn corals.</title>
        <authorList>
            <person name="Vollmer S.V."/>
            <person name="Selwyn J.D."/>
            <person name="Despard B.A."/>
            <person name="Roesel C.L."/>
        </authorList>
    </citation>
    <scope>NUCLEOTIDE SEQUENCE</scope>
    <source>
        <strain evidence="2">K2</strain>
    </source>
</reference>
<feature type="non-terminal residue" evidence="2">
    <location>
        <position position="131"/>
    </location>
</feature>
<sequence length="131" mass="14871">MLFMITHDCIVTGGKASLHKMGNTWSQFKGQRNEKNRKKPYRVISESERDVITKNKAQMEEQINALNEKVNMEKAAWVSARNSSLPLGEKIARYELKAQYFILESPSLTVCDYAQVPAIVAVAYQVPLHAE</sequence>
<dbReference type="Proteomes" id="UP001249851">
    <property type="component" value="Unassembled WGS sequence"/>
</dbReference>
<accession>A0AAD9QFF0</accession>
<comment type="caution">
    <text evidence="2">The sequence shown here is derived from an EMBL/GenBank/DDBJ whole genome shotgun (WGS) entry which is preliminary data.</text>
</comment>
<proteinExistence type="predicted"/>
<gene>
    <name evidence="2" type="ORF">P5673_017305</name>
</gene>
<dbReference type="EMBL" id="JARQWQ010000037">
    <property type="protein sequence ID" value="KAK2560306.1"/>
    <property type="molecule type" value="Genomic_DNA"/>
</dbReference>
<dbReference type="AlphaFoldDB" id="A0AAD9QFF0"/>